<dbReference type="InterPro" id="IPR032675">
    <property type="entry name" value="LRR_dom_sf"/>
</dbReference>
<gene>
    <name evidence="1" type="ORF">AC529_09145</name>
</gene>
<keyword evidence="2" id="KW-1185">Reference proteome</keyword>
<organism evidence="1 2">
    <name type="scientific">Thermobifida cellulosilytica TB100</name>
    <dbReference type="NCBI Taxonomy" id="665004"/>
    <lineage>
        <taxon>Bacteria</taxon>
        <taxon>Bacillati</taxon>
        <taxon>Actinomycetota</taxon>
        <taxon>Actinomycetes</taxon>
        <taxon>Streptosporangiales</taxon>
        <taxon>Nocardiopsidaceae</taxon>
        <taxon>Thermobifida</taxon>
    </lineage>
</organism>
<dbReference type="EMBL" id="LGEM01000048">
    <property type="protein sequence ID" value="KUP97013.1"/>
    <property type="molecule type" value="Genomic_DNA"/>
</dbReference>
<reference evidence="2" key="1">
    <citation type="journal article" date="2017" name="Acta Aliment.">
        <title>Plant polysaccharide degrading enzyme system of Thermpbifida cellulosilytica TB100 revealed by de novo genome project data.</title>
        <authorList>
            <person name="Toth A."/>
            <person name="Baka E."/>
            <person name="Luzics S."/>
            <person name="Bata-Vidacs I."/>
            <person name="Nagy I."/>
            <person name="Balint B."/>
            <person name="Herceg R."/>
            <person name="Olasz F."/>
            <person name="Wilk T."/>
            <person name="Nagy T."/>
            <person name="Kriszt B."/>
            <person name="Nagy I."/>
            <person name="Kukolya J."/>
        </authorList>
    </citation>
    <scope>NUCLEOTIDE SEQUENCE [LARGE SCALE GENOMIC DNA]</scope>
    <source>
        <strain evidence="2">TB100</strain>
    </source>
</reference>
<comment type="caution">
    <text evidence="1">The sequence shown here is derived from an EMBL/GenBank/DDBJ whole genome shotgun (WGS) entry which is preliminary data.</text>
</comment>
<protein>
    <submittedName>
        <fullName evidence="1">Uncharacterized protein</fullName>
    </submittedName>
</protein>
<proteinExistence type="predicted"/>
<accession>A0A147KIA0</accession>
<evidence type="ECO:0000313" key="2">
    <source>
        <dbReference type="Proteomes" id="UP000074382"/>
    </source>
</evidence>
<feature type="non-terminal residue" evidence="1">
    <location>
        <position position="136"/>
    </location>
</feature>
<dbReference type="Gene3D" id="3.80.10.10">
    <property type="entry name" value="Ribonuclease Inhibitor"/>
    <property type="match status" value="1"/>
</dbReference>
<dbReference type="Proteomes" id="UP000074382">
    <property type="component" value="Unassembled WGS sequence"/>
</dbReference>
<sequence length="136" mass="15416">MRAAYEDAYRTARPDPGAFAWRLHASFFPYGDFTSFAHVFARFVDEVDTEKVTALIIGRWMWGEDDLEVTAQEPVGVLVEHADRFPALRALFLGELVQEEAEISWIQQCDVTPLLAAFPRLEELRVRGGNGLEFPA</sequence>
<evidence type="ECO:0000313" key="1">
    <source>
        <dbReference type="EMBL" id="KUP97013.1"/>
    </source>
</evidence>
<dbReference type="STRING" id="665004.AC529_09145"/>
<name>A0A147KIA0_THECS</name>
<dbReference type="AlphaFoldDB" id="A0A147KIA0"/>